<feature type="region of interest" description="Disordered" evidence="1">
    <location>
        <begin position="61"/>
        <end position="102"/>
    </location>
</feature>
<dbReference type="InterPro" id="IPR000086">
    <property type="entry name" value="NUDIX_hydrolase_dom"/>
</dbReference>
<dbReference type="Proteomes" id="UP000076660">
    <property type="component" value="Unassembled WGS sequence"/>
</dbReference>
<comment type="caution">
    <text evidence="3">The sequence shown here is derived from an EMBL/GenBank/DDBJ whole genome shotgun (WGS) entry which is preliminary data.</text>
</comment>
<name>A0A1W2M2S9_9PSEU</name>
<dbReference type="Gene3D" id="3.90.79.10">
    <property type="entry name" value="Nucleoside Triphosphate Pyrophosphohydrolase"/>
    <property type="match status" value="1"/>
</dbReference>
<gene>
    <name evidence="3" type="ORF">AVR91_0204335</name>
</gene>
<evidence type="ECO:0000259" key="2">
    <source>
        <dbReference type="PROSITE" id="PS51462"/>
    </source>
</evidence>
<dbReference type="OrthoDB" id="3687305at2"/>
<dbReference type="Pfam" id="PF00293">
    <property type="entry name" value="NUDIX"/>
    <property type="match status" value="1"/>
</dbReference>
<dbReference type="EMBL" id="LQMT02000006">
    <property type="protein sequence ID" value="ONF73964.1"/>
    <property type="molecule type" value="Genomic_DNA"/>
</dbReference>
<organism evidence="3 4">
    <name type="scientific">Amycolatopsis keratiniphila subsp. keratiniphila</name>
    <dbReference type="NCBI Taxonomy" id="227715"/>
    <lineage>
        <taxon>Bacteria</taxon>
        <taxon>Bacillati</taxon>
        <taxon>Actinomycetota</taxon>
        <taxon>Actinomycetes</taxon>
        <taxon>Pseudonocardiales</taxon>
        <taxon>Pseudonocardiaceae</taxon>
        <taxon>Amycolatopsis</taxon>
        <taxon>Amycolatopsis japonica group</taxon>
    </lineage>
</organism>
<evidence type="ECO:0000313" key="3">
    <source>
        <dbReference type="EMBL" id="ONF73964.1"/>
    </source>
</evidence>
<evidence type="ECO:0000256" key="1">
    <source>
        <dbReference type="SAM" id="MobiDB-lite"/>
    </source>
</evidence>
<evidence type="ECO:0000313" key="4">
    <source>
        <dbReference type="Proteomes" id="UP000076660"/>
    </source>
</evidence>
<reference evidence="3 4" key="1">
    <citation type="submission" date="2016-12" db="EMBL/GenBank/DDBJ databases">
        <title>Amycolatopsis keratiniphila subsp. keratiniphila genome sequencing and assembly.</title>
        <authorList>
            <person name="Mayilraj S."/>
            <person name="Kaur N."/>
        </authorList>
    </citation>
    <scope>NUCLEOTIDE SEQUENCE [LARGE SCALE GENOMIC DNA]</scope>
    <source>
        <strain evidence="3 4">DSM 44409</strain>
    </source>
</reference>
<protein>
    <recommendedName>
        <fullName evidence="2">Nudix hydrolase domain-containing protein</fullName>
    </recommendedName>
</protein>
<dbReference type="RefSeq" id="WP_063276371.1">
    <property type="nucleotide sequence ID" value="NZ_LQMT02000006.1"/>
</dbReference>
<dbReference type="AlphaFoldDB" id="A0A1W2M2S9"/>
<dbReference type="PROSITE" id="PS51462">
    <property type="entry name" value="NUDIX"/>
    <property type="match status" value="1"/>
</dbReference>
<accession>A0A1W2M2S9</accession>
<sequence>MTITSAHALDVELLPDERTWGPGFGSDRPYPAETLAEIAGYIAETRQPGYGDRLHSTSAGYVPGGDRAQVPPGFDARHHPNRAGGSPESMDPEIPTSLGSDPVQVDTGVQEYSRSRGWLLDQHGRPMHPHHTQLLADDRIGLPVGLGFSYFWGEATVADSVVTAAGQVLLVPRATDQGVIPALPGGYALPSDEGRSVAQWRAGDRAVTREGILTTAARKLRDETGFEVPRDVSPRLVRAIRPVSSPHTLNAWTCTYTVHVNLGDGPAPAVNEAAGAYWVTVDQLYDDVLPRMWPDHRRAVLAAIE</sequence>
<dbReference type="SUPFAM" id="SSF55811">
    <property type="entry name" value="Nudix"/>
    <property type="match status" value="1"/>
</dbReference>
<proteinExistence type="predicted"/>
<dbReference type="InterPro" id="IPR015797">
    <property type="entry name" value="NUDIX_hydrolase-like_dom_sf"/>
</dbReference>
<feature type="domain" description="Nudix hydrolase" evidence="2">
    <location>
        <begin position="151"/>
        <end position="303"/>
    </location>
</feature>